<feature type="transmembrane region" description="Helical" evidence="2">
    <location>
        <begin position="263"/>
        <end position="288"/>
    </location>
</feature>
<feature type="transmembrane region" description="Helical" evidence="2">
    <location>
        <begin position="111"/>
        <end position="132"/>
    </location>
</feature>
<feature type="domain" description="YdbS-like PH" evidence="3">
    <location>
        <begin position="131"/>
        <end position="209"/>
    </location>
</feature>
<accession>A0A2T0PU73</accession>
<keyword evidence="2" id="KW-0472">Membrane</keyword>
<proteinExistence type="predicted"/>
<dbReference type="Proteomes" id="UP000237846">
    <property type="component" value="Unassembled WGS sequence"/>
</dbReference>
<evidence type="ECO:0000256" key="1">
    <source>
        <dbReference type="SAM" id="MobiDB-lite"/>
    </source>
</evidence>
<dbReference type="Pfam" id="PF03703">
    <property type="entry name" value="bPH_2"/>
    <property type="match status" value="3"/>
</dbReference>
<reference evidence="4 5" key="1">
    <citation type="submission" date="2018-03" db="EMBL/GenBank/DDBJ databases">
        <title>Genomic Encyclopedia of Archaeal and Bacterial Type Strains, Phase II (KMG-II): from individual species to whole genera.</title>
        <authorList>
            <person name="Goeker M."/>
        </authorList>
    </citation>
    <scope>NUCLEOTIDE SEQUENCE [LARGE SCALE GENOMIC DNA]</scope>
    <source>
        <strain evidence="4 5">DSM 45601</strain>
    </source>
</reference>
<dbReference type="RefSeq" id="WP_106252711.1">
    <property type="nucleotide sequence ID" value="NZ_PVZC01000010.1"/>
</dbReference>
<dbReference type="AlphaFoldDB" id="A0A2T0PU73"/>
<evidence type="ECO:0000256" key="2">
    <source>
        <dbReference type="SAM" id="Phobius"/>
    </source>
</evidence>
<feature type="domain" description="YdbS-like PH" evidence="3">
    <location>
        <begin position="482"/>
        <end position="554"/>
    </location>
</feature>
<keyword evidence="5" id="KW-1185">Reference proteome</keyword>
<feature type="region of interest" description="Disordered" evidence="1">
    <location>
        <begin position="223"/>
        <end position="253"/>
    </location>
</feature>
<feature type="region of interest" description="Disordered" evidence="1">
    <location>
        <begin position="1"/>
        <end position="75"/>
    </location>
</feature>
<dbReference type="InterPro" id="IPR014529">
    <property type="entry name" value="UCP026631"/>
</dbReference>
<feature type="compositionally biased region" description="Low complexity" evidence="1">
    <location>
        <begin position="223"/>
        <end position="243"/>
    </location>
</feature>
<evidence type="ECO:0000259" key="3">
    <source>
        <dbReference type="Pfam" id="PF03703"/>
    </source>
</evidence>
<feature type="transmembrane region" description="Helical" evidence="2">
    <location>
        <begin position="315"/>
        <end position="339"/>
    </location>
</feature>
<dbReference type="InterPro" id="IPR005182">
    <property type="entry name" value="YdbS-like_PH"/>
</dbReference>
<evidence type="ECO:0000313" key="5">
    <source>
        <dbReference type="Proteomes" id="UP000237846"/>
    </source>
</evidence>
<organism evidence="4 5">
    <name type="scientific">Allonocardiopsis opalescens</name>
    <dbReference type="NCBI Taxonomy" id="1144618"/>
    <lineage>
        <taxon>Bacteria</taxon>
        <taxon>Bacillati</taxon>
        <taxon>Actinomycetota</taxon>
        <taxon>Actinomycetes</taxon>
        <taxon>Streptosporangiales</taxon>
        <taxon>Allonocardiopsis</taxon>
    </lineage>
</organism>
<feature type="transmembrane region" description="Helical" evidence="2">
    <location>
        <begin position="88"/>
        <end position="105"/>
    </location>
</feature>
<dbReference type="PIRSF" id="PIRSF026631">
    <property type="entry name" value="UCP026631"/>
    <property type="match status" value="1"/>
</dbReference>
<dbReference type="EMBL" id="PVZC01000010">
    <property type="protein sequence ID" value="PRX92444.1"/>
    <property type="molecule type" value="Genomic_DNA"/>
</dbReference>
<sequence length="581" mass="60775">MGGDTRDGGRAGAADGRERPGSGETDAPDGARGSAADGTGSEPPAYGGPDEPGGAEPELPDAPADPAGAPAEEVPGRRLSVRTVFTSPLRRLGSLAVPLVVLLFFGGGEWWSIAAAAAGIGGTIAFGWVRWFTFRYQVFPDRLEIHQGLIGRSTRRIPLDRIRGVDVTSNLIHRAFGLAVVKVEAAAGGSTSEEGSLDAVSVADAERLRVELLRRRAQLVGAPAGAGAGPAEAAPAEDAPGQALDAPEPEPPETVYQRIEPRWYFYAPLSLGYLLAPFAVIGSLLGIVGQNFDSLGLDPDQIVEATRSYERQLPLVLAGAAAALAVLMPVSAVVTYAAAHWNFSLRRRGDALVTSEGLFTRRSVTLEQRRIRGFEYRDNPMERLFKVARLRAVVTGLGGSATRAQLLPIAPRARVEEIAGLAVAPYRGGLTAHPPAARVRRLFRAVVPVLAVAAAAALLHVYLAAAVAALVLLAVPLGLDRYRALGHGFDGERLSVRSGSLDRRQVVLERDAVIGCRISQTLFQRRVGLATLTVAVGAGGGAHDATDMAADDAAVFGSRIAPELFAPFAVPSGEAAGGPKA</sequence>
<comment type="caution">
    <text evidence="4">The sequence shown here is derived from an EMBL/GenBank/DDBJ whole genome shotgun (WGS) entry which is preliminary data.</text>
</comment>
<name>A0A2T0PU73_9ACTN</name>
<gene>
    <name evidence="4" type="ORF">CLV72_110204</name>
</gene>
<dbReference type="PANTHER" id="PTHR34473:SF2">
    <property type="entry name" value="UPF0699 TRANSMEMBRANE PROTEIN YDBT"/>
    <property type="match status" value="1"/>
</dbReference>
<feature type="compositionally biased region" description="Basic and acidic residues" evidence="1">
    <location>
        <begin position="1"/>
        <end position="21"/>
    </location>
</feature>
<dbReference type="OrthoDB" id="4121259at2"/>
<feature type="domain" description="YdbS-like PH" evidence="3">
    <location>
        <begin position="342"/>
        <end position="418"/>
    </location>
</feature>
<keyword evidence="2" id="KW-0812">Transmembrane</keyword>
<feature type="compositionally biased region" description="Low complexity" evidence="1">
    <location>
        <begin position="42"/>
        <end position="73"/>
    </location>
</feature>
<feature type="transmembrane region" description="Helical" evidence="2">
    <location>
        <begin position="445"/>
        <end position="475"/>
    </location>
</feature>
<evidence type="ECO:0000313" key="4">
    <source>
        <dbReference type="EMBL" id="PRX92444.1"/>
    </source>
</evidence>
<dbReference type="PANTHER" id="PTHR34473">
    <property type="entry name" value="UPF0699 TRANSMEMBRANE PROTEIN YDBS"/>
    <property type="match status" value="1"/>
</dbReference>
<protein>
    <submittedName>
        <fullName evidence="4">Putative membrane protein</fullName>
    </submittedName>
</protein>
<keyword evidence="2" id="KW-1133">Transmembrane helix</keyword>